<evidence type="ECO:0000313" key="8">
    <source>
        <dbReference type="Proteomes" id="UP000236745"/>
    </source>
</evidence>
<dbReference type="GO" id="GO:0005886">
    <property type="term" value="C:plasma membrane"/>
    <property type="evidence" value="ECO:0007669"/>
    <property type="project" value="UniProtKB-SubCell"/>
</dbReference>
<proteinExistence type="inferred from homology"/>
<keyword evidence="3 6" id="KW-0479">Metal-binding</keyword>
<feature type="binding site" evidence="6">
    <location>
        <position position="508"/>
    </location>
    <ligand>
        <name>Zn(2+)</name>
        <dbReference type="ChEBI" id="CHEBI:29105"/>
    </ligand>
</feature>
<comment type="function">
    <text evidence="6">Part of an energy-coupled inorganic carbon pump.</text>
</comment>
<sequence>MSSAAQQDTVSDKGEALKAAVDAACGMVAPNWPLDRMIAVNPYWGMVDKSFEQVHRRLASLGGSTLFMPLSYYREQWKQGAINEQDLQAAIDEQGGHQTPELLVAQLDRRYPQKYSAPLPSDLLDGQRDLSHEPAWCDTITHQVSQFCGAWFDRDQADWRPDDDSCLYSGWREVMQFGHSVERLMQSPWIAGRVEQLPEEPMALIEYALKRLEVKESDWQAFLHAVILRISGWASWCAYRRWLANQQGADDDAIVELLAIRLGWECLLDDGSRGEDSLLKQWHARWERHFLTLDDVAVQTHSLWQRAMEIGYQRRLGDALQAAPAKPAAERPLAQAVFCIDVRSEVFRRHLEAAQDIETLGFAGFFGLPVAYTPLGTEATRPQLPGLLAPVLSVTDSSGDADKDKQTAAERQRQLARNSTWQPFASMPGSAFSLVETLGLGYLGKLIKRSKPSSKSALSEQGILKAGAGIRPQLSGVDLANKIDLAAKVLRGMNLVEGAAPLVLLIGHGAHSVNNPHKAGLDCGACCGQTGEVNARALANLLNDPQVREGLKEQGINLPEDTRFIAGFHNTTTEEVGLFDADLNQLPIEKLDYVRLQLAEAGKQARRERAASLGLEKLAHDPEALLKKVRQRGNDWAQTRPEWGLGNNAAFIIGPRCRSRGVDLDGRVFLHEYDPQLDSEGALLEQIMTAPMIVAHWINMQYYASTVDNRRYGAGNKTLHNVVGGRIGVFEGNGGDLRIGLAMQSLHDGQNWRHQPLRLTVVIDAPRERIQAVIDKHEVVARLVNNGWLYLMRFGGNGVEAIKPTAKPEI</sequence>
<keyword evidence="5 6" id="KW-0472">Membrane</keyword>
<dbReference type="RefSeq" id="WP_104004176.1">
    <property type="nucleotide sequence ID" value="NZ_FNVQ01000003.1"/>
</dbReference>
<organism evidence="7 8">
    <name type="scientific">Marinobacterium lutimaris</name>
    <dbReference type="NCBI Taxonomy" id="568106"/>
    <lineage>
        <taxon>Bacteria</taxon>
        <taxon>Pseudomonadati</taxon>
        <taxon>Pseudomonadota</taxon>
        <taxon>Gammaproteobacteria</taxon>
        <taxon>Oceanospirillales</taxon>
        <taxon>Oceanospirillaceae</taxon>
        <taxon>Marinobacterium</taxon>
    </lineage>
</organism>
<protein>
    <recommendedName>
        <fullName evidence="6">Probable inorganic carbon transporter subunit DabA</fullName>
    </recommendedName>
</protein>
<evidence type="ECO:0000256" key="2">
    <source>
        <dbReference type="ARBA" id="ARBA00022475"/>
    </source>
</evidence>
<dbReference type="EMBL" id="FNVQ01000003">
    <property type="protein sequence ID" value="SEG70148.1"/>
    <property type="molecule type" value="Genomic_DNA"/>
</dbReference>
<evidence type="ECO:0000256" key="4">
    <source>
        <dbReference type="ARBA" id="ARBA00022833"/>
    </source>
</evidence>
<dbReference type="PANTHER" id="PTHR38344:SF1">
    <property type="entry name" value="INORGANIC CARBON TRANSPORTER SUBUNIT DABA-RELATED"/>
    <property type="match status" value="1"/>
</dbReference>
<evidence type="ECO:0000256" key="3">
    <source>
        <dbReference type="ARBA" id="ARBA00022723"/>
    </source>
</evidence>
<comment type="subunit">
    <text evidence="6">Forms a complex with DabB.</text>
</comment>
<feature type="binding site" evidence="6">
    <location>
        <position position="523"/>
    </location>
    <ligand>
        <name>Zn(2+)</name>
        <dbReference type="ChEBI" id="CHEBI:29105"/>
    </ligand>
</feature>
<feature type="binding site" evidence="6">
    <location>
        <position position="341"/>
    </location>
    <ligand>
        <name>Zn(2+)</name>
        <dbReference type="ChEBI" id="CHEBI:29105"/>
    </ligand>
</feature>
<dbReference type="GO" id="GO:0008270">
    <property type="term" value="F:zinc ion binding"/>
    <property type="evidence" value="ECO:0007669"/>
    <property type="project" value="UniProtKB-UniRule"/>
</dbReference>
<comment type="cofactor">
    <cofactor evidence="6">
        <name>Zn(2+)</name>
        <dbReference type="ChEBI" id="CHEBI:29105"/>
    </cofactor>
</comment>
<evidence type="ECO:0000256" key="1">
    <source>
        <dbReference type="ARBA" id="ARBA00022448"/>
    </source>
</evidence>
<reference evidence="7 8" key="1">
    <citation type="submission" date="2016-10" db="EMBL/GenBank/DDBJ databases">
        <authorList>
            <person name="de Groot N.N."/>
        </authorList>
    </citation>
    <scope>NUCLEOTIDE SEQUENCE [LARGE SCALE GENOMIC DNA]</scope>
    <source>
        <strain evidence="7 8">DSM 22012</strain>
    </source>
</reference>
<dbReference type="OrthoDB" id="9805101at2"/>
<feature type="binding site" evidence="6">
    <location>
        <position position="339"/>
    </location>
    <ligand>
        <name>Zn(2+)</name>
        <dbReference type="ChEBI" id="CHEBI:29105"/>
    </ligand>
</feature>
<dbReference type="HAMAP" id="MF_01871">
    <property type="entry name" value="DabA"/>
    <property type="match status" value="1"/>
</dbReference>
<dbReference type="Pfam" id="PF10070">
    <property type="entry name" value="DabA"/>
    <property type="match status" value="1"/>
</dbReference>
<keyword evidence="1 6" id="KW-0813">Transport</keyword>
<evidence type="ECO:0000256" key="5">
    <source>
        <dbReference type="ARBA" id="ARBA00023136"/>
    </source>
</evidence>
<dbReference type="Proteomes" id="UP000236745">
    <property type="component" value="Unassembled WGS sequence"/>
</dbReference>
<evidence type="ECO:0000256" key="6">
    <source>
        <dbReference type="HAMAP-Rule" id="MF_01871"/>
    </source>
</evidence>
<accession>A0A1H6CB77</accession>
<keyword evidence="4 6" id="KW-0862">Zinc</keyword>
<gene>
    <name evidence="6" type="primary">dabA</name>
    <name evidence="7" type="ORF">SAMN05444390_103337</name>
</gene>
<dbReference type="InterPro" id="IPR018752">
    <property type="entry name" value="DabA"/>
</dbReference>
<name>A0A1H6CB77_9GAMM</name>
<dbReference type="AlphaFoldDB" id="A0A1H6CB77"/>
<keyword evidence="2 6" id="KW-1003">Cell membrane</keyword>
<keyword evidence="8" id="KW-1185">Reference proteome</keyword>
<evidence type="ECO:0000313" key="7">
    <source>
        <dbReference type="EMBL" id="SEG70148.1"/>
    </source>
</evidence>
<dbReference type="PANTHER" id="PTHR38344">
    <property type="entry name" value="UPF0753 PROTEIN AQ_863"/>
    <property type="match status" value="1"/>
</dbReference>
<comment type="subcellular location">
    <subcellularLocation>
        <location evidence="6">Cell membrane</location>
        <topology evidence="6">Peripheral membrane protein</topology>
    </subcellularLocation>
</comment>
<comment type="similarity">
    <text evidence="6">Belongs to the inorganic carbon transporter (TC 9.A.2) DabA family.</text>
</comment>